<evidence type="ECO:0000256" key="1">
    <source>
        <dbReference type="ARBA" id="ARBA00022679"/>
    </source>
</evidence>
<evidence type="ECO:0000313" key="5">
    <source>
        <dbReference type="Proteomes" id="UP000630353"/>
    </source>
</evidence>
<dbReference type="InterPro" id="IPR000182">
    <property type="entry name" value="GNAT_dom"/>
</dbReference>
<keyword evidence="2" id="KW-0012">Acyltransferase</keyword>
<dbReference type="InterPro" id="IPR050832">
    <property type="entry name" value="Bact_Acetyltransf"/>
</dbReference>
<dbReference type="SUPFAM" id="SSF55729">
    <property type="entry name" value="Acyl-CoA N-acyltransferases (Nat)"/>
    <property type="match status" value="1"/>
</dbReference>
<reference evidence="4" key="1">
    <citation type="journal article" date="2014" name="Int. J. Syst. Evol. Microbiol.">
        <title>Complete genome sequence of Corynebacterium casei LMG S-19264T (=DSM 44701T), isolated from a smear-ripened cheese.</title>
        <authorList>
            <consortium name="US DOE Joint Genome Institute (JGI-PGF)"/>
            <person name="Walter F."/>
            <person name="Albersmeier A."/>
            <person name="Kalinowski J."/>
            <person name="Ruckert C."/>
        </authorList>
    </citation>
    <scope>NUCLEOTIDE SEQUENCE</scope>
    <source>
        <strain evidence="4">KCTC 42651</strain>
    </source>
</reference>
<dbReference type="Gene3D" id="3.40.630.30">
    <property type="match status" value="1"/>
</dbReference>
<dbReference type="PANTHER" id="PTHR43877">
    <property type="entry name" value="AMINOALKYLPHOSPHONATE N-ACETYLTRANSFERASE-RELATED-RELATED"/>
    <property type="match status" value="1"/>
</dbReference>
<evidence type="ECO:0000313" key="4">
    <source>
        <dbReference type="EMBL" id="GHD46959.1"/>
    </source>
</evidence>
<comment type="caution">
    <text evidence="4">The sequence shown here is derived from an EMBL/GenBank/DDBJ whole genome shotgun (WGS) entry which is preliminary data.</text>
</comment>
<dbReference type="PROSITE" id="PS51186">
    <property type="entry name" value="GNAT"/>
    <property type="match status" value="1"/>
</dbReference>
<keyword evidence="5" id="KW-1185">Reference proteome</keyword>
<evidence type="ECO:0000256" key="2">
    <source>
        <dbReference type="ARBA" id="ARBA00023315"/>
    </source>
</evidence>
<proteinExistence type="predicted"/>
<feature type="domain" description="N-acetyltransferase" evidence="3">
    <location>
        <begin position="4"/>
        <end position="141"/>
    </location>
</feature>
<dbReference type="EMBL" id="BMZS01000003">
    <property type="protein sequence ID" value="GHD46959.1"/>
    <property type="molecule type" value="Genomic_DNA"/>
</dbReference>
<keyword evidence="1" id="KW-0808">Transferase</keyword>
<gene>
    <name evidence="4" type="ORF">GCM10017083_16710</name>
</gene>
<organism evidence="4 5">
    <name type="scientific">Thalassobaculum fulvum</name>
    <dbReference type="NCBI Taxonomy" id="1633335"/>
    <lineage>
        <taxon>Bacteria</taxon>
        <taxon>Pseudomonadati</taxon>
        <taxon>Pseudomonadota</taxon>
        <taxon>Alphaproteobacteria</taxon>
        <taxon>Rhodospirillales</taxon>
        <taxon>Thalassobaculaceae</taxon>
        <taxon>Thalassobaculum</taxon>
    </lineage>
</organism>
<dbReference type="RefSeq" id="WP_229836675.1">
    <property type="nucleotide sequence ID" value="NZ_BMZS01000003.1"/>
</dbReference>
<dbReference type="AlphaFoldDB" id="A0A918XQT6"/>
<dbReference type="Pfam" id="PF00583">
    <property type="entry name" value="Acetyltransf_1"/>
    <property type="match status" value="1"/>
</dbReference>
<accession>A0A918XQT6</accession>
<dbReference type="GO" id="GO:0016747">
    <property type="term" value="F:acyltransferase activity, transferring groups other than amino-acyl groups"/>
    <property type="evidence" value="ECO:0007669"/>
    <property type="project" value="InterPro"/>
</dbReference>
<reference evidence="4" key="2">
    <citation type="submission" date="2020-09" db="EMBL/GenBank/DDBJ databases">
        <authorList>
            <person name="Sun Q."/>
            <person name="Kim S."/>
        </authorList>
    </citation>
    <scope>NUCLEOTIDE SEQUENCE</scope>
    <source>
        <strain evidence="4">KCTC 42651</strain>
    </source>
</reference>
<name>A0A918XQT6_9PROT</name>
<dbReference type="PANTHER" id="PTHR43877:SF2">
    <property type="entry name" value="AMINOALKYLPHOSPHONATE N-ACETYLTRANSFERASE-RELATED"/>
    <property type="match status" value="1"/>
</dbReference>
<dbReference type="Proteomes" id="UP000630353">
    <property type="component" value="Unassembled WGS sequence"/>
</dbReference>
<dbReference type="CDD" id="cd04301">
    <property type="entry name" value="NAT_SF"/>
    <property type="match status" value="1"/>
</dbReference>
<sequence length="141" mass="15218">MPASRLRLADRSDIPALMTIRSAVRENVLSDPAKVPAGAYCPFIDDRGLWLWEEAGRVLGFAAADPANGSVWALFVDPAEEGRGIGRALLSTVLSDLRRAGWARARLSTQPGSRAERFYRRAGWLDAGIAADGDLILEAAL</sequence>
<dbReference type="InterPro" id="IPR016181">
    <property type="entry name" value="Acyl_CoA_acyltransferase"/>
</dbReference>
<protein>
    <recommendedName>
        <fullName evidence="3">N-acetyltransferase domain-containing protein</fullName>
    </recommendedName>
</protein>
<evidence type="ECO:0000259" key="3">
    <source>
        <dbReference type="PROSITE" id="PS51186"/>
    </source>
</evidence>